<name>A0AAD1HDA2_9MYCO</name>
<dbReference type="KEGG" id="mmor:MMOR_42160"/>
<dbReference type="Proteomes" id="UP000466681">
    <property type="component" value="Chromosome"/>
</dbReference>
<dbReference type="AlphaFoldDB" id="A0AAD1HDA2"/>
<evidence type="ECO:0000313" key="2">
    <source>
        <dbReference type="Proteomes" id="UP000466681"/>
    </source>
</evidence>
<protein>
    <submittedName>
        <fullName evidence="1">Uncharacterized protein</fullName>
    </submittedName>
</protein>
<evidence type="ECO:0000313" key="1">
    <source>
        <dbReference type="EMBL" id="BBX03280.1"/>
    </source>
</evidence>
<organism evidence="1 2">
    <name type="scientific">Mycolicibacterium moriokaense</name>
    <dbReference type="NCBI Taxonomy" id="39691"/>
    <lineage>
        <taxon>Bacteria</taxon>
        <taxon>Bacillati</taxon>
        <taxon>Actinomycetota</taxon>
        <taxon>Actinomycetes</taxon>
        <taxon>Mycobacteriales</taxon>
        <taxon>Mycobacteriaceae</taxon>
        <taxon>Mycolicibacterium</taxon>
    </lineage>
</organism>
<proteinExistence type="predicted"/>
<gene>
    <name evidence="1" type="ORF">MMOR_42160</name>
</gene>
<reference evidence="1 2" key="1">
    <citation type="journal article" date="2019" name="Emerg. Microbes Infect.">
        <title>Comprehensive subspecies identification of 175 nontuberculous mycobacteria species based on 7547 genomic profiles.</title>
        <authorList>
            <person name="Matsumoto Y."/>
            <person name="Kinjo T."/>
            <person name="Motooka D."/>
            <person name="Nabeya D."/>
            <person name="Jung N."/>
            <person name="Uechi K."/>
            <person name="Horii T."/>
            <person name="Iida T."/>
            <person name="Fujita J."/>
            <person name="Nakamura S."/>
        </authorList>
    </citation>
    <scope>NUCLEOTIDE SEQUENCE [LARGE SCALE GENOMIC DNA]</scope>
    <source>
        <strain evidence="1 2">JCM 6375</strain>
    </source>
</reference>
<dbReference type="RefSeq" id="WP_263991900.1">
    <property type="nucleotide sequence ID" value="NZ_AP022560.1"/>
</dbReference>
<dbReference type="EMBL" id="AP022560">
    <property type="protein sequence ID" value="BBX03280.1"/>
    <property type="molecule type" value="Genomic_DNA"/>
</dbReference>
<accession>A0AAD1HDA2</accession>
<sequence length="42" mass="5037">MNDLDTRDVFTDNELGPADHRRYSYLPTFILRALTRLHIEYP</sequence>
<keyword evidence="2" id="KW-1185">Reference proteome</keyword>